<organism evidence="1">
    <name type="scientific">Schlesneria paludicola</name>
    <dbReference type="NCBI Taxonomy" id="360056"/>
    <lineage>
        <taxon>Bacteria</taxon>
        <taxon>Pseudomonadati</taxon>
        <taxon>Planctomycetota</taxon>
        <taxon>Planctomycetia</taxon>
        <taxon>Planctomycetales</taxon>
        <taxon>Planctomycetaceae</taxon>
        <taxon>Schlesneria</taxon>
    </lineage>
</organism>
<evidence type="ECO:0008006" key="2">
    <source>
        <dbReference type="Google" id="ProtNLM"/>
    </source>
</evidence>
<accession>A0A7C4LLU1</accession>
<reference evidence="1" key="1">
    <citation type="journal article" date="2020" name="mSystems">
        <title>Genome- and Community-Level Interaction Insights into Carbon Utilization and Element Cycling Functions of Hydrothermarchaeota in Hydrothermal Sediment.</title>
        <authorList>
            <person name="Zhou Z."/>
            <person name="Liu Y."/>
            <person name="Xu W."/>
            <person name="Pan J."/>
            <person name="Luo Z.H."/>
            <person name="Li M."/>
        </authorList>
    </citation>
    <scope>NUCLEOTIDE SEQUENCE [LARGE SCALE GENOMIC DNA]</scope>
    <source>
        <strain evidence="1">SpSt-508</strain>
    </source>
</reference>
<comment type="caution">
    <text evidence="1">The sequence shown here is derived from an EMBL/GenBank/DDBJ whole genome shotgun (WGS) entry which is preliminary data.</text>
</comment>
<name>A0A7C4LLU1_9PLAN</name>
<evidence type="ECO:0000313" key="1">
    <source>
        <dbReference type="EMBL" id="HGT39796.1"/>
    </source>
</evidence>
<sequence>MPFPQFDRSQLRILPLMQRVHDLHRDSIRIDPQGPRVPFEHPALPILADDIVRAMRNDRTVLFICGAHVLRQGNAPLLIDLMERGVLRHLALNGAGAIHDFEMALIGQTCESVARYVREGQFGLWQETARLNDIVNAGAREGLGFGEAVGRAIQEGDFPYRETSVLAAAYRLGIPATVHVALGQDIVHEHPNCDGAAIGAASYTDFLVFAHSVTRLEGGVMLNIGSAVMGPEVYLKALAMARNVAHQRGEFIRHFTTAVFDLPDLGDDLSHEAPKHDPRYYFRPFKTILVRTVADGGRSYYVQGDHKATVPALYDQIVARLTQSAPST</sequence>
<dbReference type="AlphaFoldDB" id="A0A7C4LLU1"/>
<dbReference type="EMBL" id="DSVQ01000015">
    <property type="protein sequence ID" value="HGT39796.1"/>
    <property type="molecule type" value="Genomic_DNA"/>
</dbReference>
<protein>
    <recommendedName>
        <fullName evidence="2">Deoxyhypusine synthase</fullName>
    </recommendedName>
</protein>
<dbReference type="Gene3D" id="3.40.50.10690">
    <property type="entry name" value="putative lor/sdh protein like domains"/>
    <property type="match status" value="1"/>
</dbReference>
<proteinExistence type="predicted"/>
<gene>
    <name evidence="1" type="ORF">ENS64_11125</name>
</gene>